<keyword evidence="2 5" id="KW-0812">Transmembrane</keyword>
<dbReference type="EMBL" id="JAERPS020000003">
    <property type="protein sequence ID" value="MBZ9611728.1"/>
    <property type="molecule type" value="Genomic_DNA"/>
</dbReference>
<comment type="subcellular location">
    <subcellularLocation>
        <location evidence="1">Membrane</location>
        <topology evidence="1">Multi-pass membrane protein</topology>
    </subcellularLocation>
</comment>
<dbReference type="InterPro" id="IPR007016">
    <property type="entry name" value="O-antigen_ligase-rel_domated"/>
</dbReference>
<dbReference type="InterPro" id="IPR045979">
    <property type="entry name" value="DUF5935"/>
</dbReference>
<evidence type="ECO:0000313" key="8">
    <source>
        <dbReference type="EMBL" id="MBZ9611728.1"/>
    </source>
</evidence>
<feature type="transmembrane region" description="Helical" evidence="5">
    <location>
        <begin position="200"/>
        <end position="228"/>
    </location>
</feature>
<evidence type="ECO:0000313" key="9">
    <source>
        <dbReference type="Proteomes" id="UP000663814"/>
    </source>
</evidence>
<name>A0ABS7XAH3_9GAMM</name>
<dbReference type="PANTHER" id="PTHR37422">
    <property type="entry name" value="TEICHURONIC ACID BIOSYNTHESIS PROTEIN TUAE"/>
    <property type="match status" value="1"/>
</dbReference>
<feature type="transmembrane region" description="Helical" evidence="5">
    <location>
        <begin position="400"/>
        <end position="419"/>
    </location>
</feature>
<dbReference type="Pfam" id="PF19358">
    <property type="entry name" value="DUF5935"/>
    <property type="match status" value="1"/>
</dbReference>
<feature type="transmembrane region" description="Helical" evidence="5">
    <location>
        <begin position="6"/>
        <end position="35"/>
    </location>
</feature>
<evidence type="ECO:0000256" key="2">
    <source>
        <dbReference type="ARBA" id="ARBA00022692"/>
    </source>
</evidence>
<dbReference type="InterPro" id="IPR051533">
    <property type="entry name" value="WaaL-like"/>
</dbReference>
<feature type="domain" description="DUF5935" evidence="7">
    <location>
        <begin position="1"/>
        <end position="184"/>
    </location>
</feature>
<feature type="transmembrane region" description="Helical" evidence="5">
    <location>
        <begin position="235"/>
        <end position="252"/>
    </location>
</feature>
<keyword evidence="9" id="KW-1185">Reference proteome</keyword>
<dbReference type="PANTHER" id="PTHR37422:SF13">
    <property type="entry name" value="LIPOPOLYSACCHARIDE BIOSYNTHESIS PROTEIN PA4999-RELATED"/>
    <property type="match status" value="1"/>
</dbReference>
<gene>
    <name evidence="8" type="ORF">I4W93_008970</name>
</gene>
<dbReference type="RefSeq" id="WP_205311259.1">
    <property type="nucleotide sequence ID" value="NZ_JAERPS020000003.1"/>
</dbReference>
<sequence length="453" mass="50819">MRDLLLVLFLFVAIYFCFKRPFIGIAAWAFIALLAPANWAFGFSTSFRLNLTIVVVTFLSYLFVHKDKKLAFNGLSFWVLMFALWTLLSSFNSVASTIAVDYWNQFIKVLLLYFFITLVLTKKLHIDTLIWAIVLAISSYAAMESVKVVLSAGGHQVSGRSGALMDRNDFAVAVNMCLPLILYLIYATKHYYLKLGLWGLFLGNIVAIVGTGSRGGFIGLAILALAFWWKSKRKLLWFLLAIIVLPTAYQYTPEHWRERQSTIQTASTEDASFIGRLWAWKISVMIARDHPLVGGGFKAVTQPVVWHSYAPFTPFFGPIETPPIPPEQFPLAAHNIYFQVLGDHGYVGMFIFGMLLLGILWVNRRNRQLAMKHDQQWCVQLSNAILLSMVGYGVTGNNVSLAYFDLLYTIAGIVAVIAIRKLYLPQPATANGVTAVFANDRAQQFKAPGSPTR</sequence>
<comment type="caution">
    <text evidence="8">The sequence shown here is derived from an EMBL/GenBank/DDBJ whole genome shotgun (WGS) entry which is preliminary data.</text>
</comment>
<evidence type="ECO:0000256" key="1">
    <source>
        <dbReference type="ARBA" id="ARBA00004141"/>
    </source>
</evidence>
<feature type="transmembrane region" description="Helical" evidence="5">
    <location>
        <begin position="70"/>
        <end position="94"/>
    </location>
</feature>
<dbReference type="Pfam" id="PF04932">
    <property type="entry name" value="Wzy_C"/>
    <property type="match status" value="1"/>
</dbReference>
<evidence type="ECO:0000259" key="6">
    <source>
        <dbReference type="Pfam" id="PF04932"/>
    </source>
</evidence>
<feature type="domain" description="O-antigen ligase-related" evidence="6">
    <location>
        <begin position="201"/>
        <end position="352"/>
    </location>
</feature>
<keyword evidence="8" id="KW-0436">Ligase</keyword>
<dbReference type="InterPro" id="IPR017528">
    <property type="entry name" value="CHP03097O-antigen_lig-rel"/>
</dbReference>
<keyword evidence="3 5" id="KW-1133">Transmembrane helix</keyword>
<evidence type="ECO:0000256" key="3">
    <source>
        <dbReference type="ARBA" id="ARBA00022989"/>
    </source>
</evidence>
<evidence type="ECO:0000256" key="4">
    <source>
        <dbReference type="ARBA" id="ARBA00023136"/>
    </source>
</evidence>
<accession>A0ABS7XAH3</accession>
<evidence type="ECO:0000259" key="7">
    <source>
        <dbReference type="Pfam" id="PF19358"/>
    </source>
</evidence>
<evidence type="ECO:0000256" key="5">
    <source>
        <dbReference type="SAM" id="Phobius"/>
    </source>
</evidence>
<feature type="transmembrane region" description="Helical" evidence="5">
    <location>
        <begin position="170"/>
        <end position="188"/>
    </location>
</feature>
<keyword evidence="4 5" id="KW-0472">Membrane</keyword>
<dbReference type="Proteomes" id="UP000663814">
    <property type="component" value="Unassembled WGS sequence"/>
</dbReference>
<dbReference type="GO" id="GO:0016874">
    <property type="term" value="F:ligase activity"/>
    <property type="evidence" value="ECO:0007669"/>
    <property type="project" value="UniProtKB-KW"/>
</dbReference>
<proteinExistence type="predicted"/>
<reference evidence="8 9" key="1">
    <citation type="submission" date="2021-08" db="EMBL/GenBank/DDBJ databases">
        <title>Rheinheimera aquimaris sp. nov., isolated from seawater of the East Sea in Korea.</title>
        <authorList>
            <person name="Kim K.H."/>
            <person name="Wenting R."/>
            <person name="Kim K.R."/>
            <person name="Jeon C.O."/>
        </authorList>
    </citation>
    <scope>NUCLEOTIDE SEQUENCE [LARGE SCALE GENOMIC DNA]</scope>
    <source>
        <strain evidence="8 9">MA-13</strain>
    </source>
</reference>
<feature type="transmembrane region" description="Helical" evidence="5">
    <location>
        <begin position="106"/>
        <end position="124"/>
    </location>
</feature>
<feature type="transmembrane region" description="Helical" evidence="5">
    <location>
        <begin position="47"/>
        <end position="64"/>
    </location>
</feature>
<dbReference type="NCBIfam" id="TIGR03097">
    <property type="entry name" value="PEP_O_lig_1"/>
    <property type="match status" value="1"/>
</dbReference>
<feature type="transmembrane region" description="Helical" evidence="5">
    <location>
        <begin position="345"/>
        <end position="363"/>
    </location>
</feature>
<protein>
    <submittedName>
        <fullName evidence="8">O-glycosylation ligase, exosortase A system-associated</fullName>
    </submittedName>
</protein>
<organism evidence="8 9">
    <name type="scientific">Rheinheimera maricola</name>
    <dbReference type="NCBI Taxonomy" id="2793282"/>
    <lineage>
        <taxon>Bacteria</taxon>
        <taxon>Pseudomonadati</taxon>
        <taxon>Pseudomonadota</taxon>
        <taxon>Gammaproteobacteria</taxon>
        <taxon>Chromatiales</taxon>
        <taxon>Chromatiaceae</taxon>
        <taxon>Rheinheimera</taxon>
    </lineage>
</organism>